<dbReference type="EMBL" id="FNDU01000004">
    <property type="protein sequence ID" value="SDI04852.1"/>
    <property type="molecule type" value="Genomic_DNA"/>
</dbReference>
<dbReference type="AlphaFoldDB" id="A0A1G8HE19"/>
<proteinExistence type="predicted"/>
<sequence length="37" mass="4158">MLYLNGLLEDSSPLAQGNVITLSGDEDDWNTSIKRKY</sequence>
<organism evidence="1 2">
    <name type="scientific">Alteribacillus bidgolensis</name>
    <dbReference type="NCBI Taxonomy" id="930129"/>
    <lineage>
        <taxon>Bacteria</taxon>
        <taxon>Bacillati</taxon>
        <taxon>Bacillota</taxon>
        <taxon>Bacilli</taxon>
        <taxon>Bacillales</taxon>
        <taxon>Bacillaceae</taxon>
        <taxon>Alteribacillus</taxon>
    </lineage>
</organism>
<accession>A0A1G8HE19</accession>
<name>A0A1G8HE19_9BACI</name>
<gene>
    <name evidence="1" type="ORF">SAMN05216352_104218</name>
</gene>
<reference evidence="1 2" key="1">
    <citation type="submission" date="2016-10" db="EMBL/GenBank/DDBJ databases">
        <authorList>
            <person name="de Groot N.N."/>
        </authorList>
    </citation>
    <scope>NUCLEOTIDE SEQUENCE [LARGE SCALE GENOMIC DNA]</scope>
    <source>
        <strain evidence="2">P4B,CCM 7963,CECT 7998,DSM 25260,IBRC-M 10614,KCTC 13821</strain>
    </source>
</reference>
<evidence type="ECO:0000313" key="1">
    <source>
        <dbReference type="EMBL" id="SDI04852.1"/>
    </source>
</evidence>
<evidence type="ECO:0000313" key="2">
    <source>
        <dbReference type="Proteomes" id="UP000199017"/>
    </source>
</evidence>
<keyword evidence="2" id="KW-1185">Reference proteome</keyword>
<protein>
    <submittedName>
        <fullName evidence="1">Uncharacterized protein</fullName>
    </submittedName>
</protein>
<dbReference type="Proteomes" id="UP000199017">
    <property type="component" value="Unassembled WGS sequence"/>
</dbReference>